<dbReference type="InterPro" id="IPR001525">
    <property type="entry name" value="C5_MeTfrase"/>
</dbReference>
<feature type="compositionally biased region" description="Basic residues" evidence="3">
    <location>
        <begin position="875"/>
        <end position="886"/>
    </location>
</feature>
<dbReference type="Gene3D" id="3.30.420.10">
    <property type="entry name" value="Ribonuclease H-like superfamily/Ribonuclease H"/>
    <property type="match status" value="1"/>
</dbReference>
<gene>
    <name evidence="5" type="ORF">C1SCF055_LOCUS32426</name>
</gene>
<dbReference type="GO" id="GO:0004523">
    <property type="term" value="F:RNA-DNA hybrid ribonuclease activity"/>
    <property type="evidence" value="ECO:0007669"/>
    <property type="project" value="InterPro"/>
</dbReference>
<dbReference type="InterPro" id="IPR005135">
    <property type="entry name" value="Endo/exonuclease/phosphatase"/>
</dbReference>
<name>A0A9P1DBU2_9DINO</name>
<accession>A0A9P1DBU2</accession>
<dbReference type="Pfam" id="PF00078">
    <property type="entry name" value="RVT_1"/>
    <property type="match status" value="1"/>
</dbReference>
<evidence type="ECO:0000313" key="5">
    <source>
        <dbReference type="EMBL" id="CAI4006826.1"/>
    </source>
</evidence>
<dbReference type="SUPFAM" id="SSF53335">
    <property type="entry name" value="S-adenosyl-L-methionine-dependent methyltransferases"/>
    <property type="match status" value="1"/>
</dbReference>
<evidence type="ECO:0000256" key="2">
    <source>
        <dbReference type="ARBA" id="ARBA00022679"/>
    </source>
</evidence>
<feature type="domain" description="RNase H type-1" evidence="4">
    <location>
        <begin position="2427"/>
        <end position="2587"/>
    </location>
</feature>
<dbReference type="Pfam" id="PF00145">
    <property type="entry name" value="DNA_methylase"/>
    <property type="match status" value="1"/>
</dbReference>
<dbReference type="InterPro" id="IPR002156">
    <property type="entry name" value="RNaseH_domain"/>
</dbReference>
<keyword evidence="8" id="KW-1185">Reference proteome</keyword>
<dbReference type="GO" id="GO:0003676">
    <property type="term" value="F:nucleic acid binding"/>
    <property type="evidence" value="ECO:0007669"/>
    <property type="project" value="InterPro"/>
</dbReference>
<feature type="region of interest" description="Disordered" evidence="3">
    <location>
        <begin position="864"/>
        <end position="892"/>
    </location>
</feature>
<dbReference type="InterPro" id="IPR036397">
    <property type="entry name" value="RNaseH_sf"/>
</dbReference>
<dbReference type="SUPFAM" id="SSF56219">
    <property type="entry name" value="DNase I-like"/>
    <property type="match status" value="1"/>
</dbReference>
<dbReference type="InterPro" id="IPR036691">
    <property type="entry name" value="Endo/exonu/phosph_ase_sf"/>
</dbReference>
<reference evidence="5" key="1">
    <citation type="submission" date="2022-10" db="EMBL/GenBank/DDBJ databases">
        <authorList>
            <person name="Chen Y."/>
            <person name="Dougan E. K."/>
            <person name="Chan C."/>
            <person name="Rhodes N."/>
            <person name="Thang M."/>
        </authorList>
    </citation>
    <scope>NUCLEOTIDE SEQUENCE</scope>
</reference>
<proteinExistence type="predicted"/>
<dbReference type="InterPro" id="IPR029063">
    <property type="entry name" value="SAM-dependent_MTases_sf"/>
</dbReference>
<dbReference type="PROSITE" id="PS50879">
    <property type="entry name" value="RNASE_H_1"/>
    <property type="match status" value="1"/>
</dbReference>
<dbReference type="InterPro" id="IPR044730">
    <property type="entry name" value="RNase_H-like_dom_plant"/>
</dbReference>
<dbReference type="EMBL" id="CAMXCT010003900">
    <property type="protein sequence ID" value="CAI4006826.1"/>
    <property type="molecule type" value="Genomic_DNA"/>
</dbReference>
<keyword evidence="1" id="KW-0489">Methyltransferase</keyword>
<comment type="caution">
    <text evidence="5">The sequence shown here is derived from an EMBL/GenBank/DDBJ whole genome shotgun (WGS) entry which is preliminary data.</text>
</comment>
<keyword evidence="2" id="KW-0808">Transferase</keyword>
<sequence>MVPQNWGDLTVDSQVQLVFSMVCRGDTPAGPHLVQSADRRGAKIWVHGSLPSGQLLGGLGLQVTSLSPIHLSIVDSSYVYAIPPCVRFGLFQVVDLCCGLGGFSCLLGRVGMRLKFGVDHNAKWEPLFRLLHQPDACFLHGDINDPAIVRTLVEGGCLHGVLCAGISCNAHSILGDQLGMSDPRSLSLPKALQTAYMLQSACFVLECTPAIMRDQEAQTIIMKFAEATGYKVSQTLVQLSNSWCSRRERWFGLFCAPLLGACNLVDLPALNVCPVVRDLMPVMHTWPEHEQAQISLNLYELAKYYSYASGGIANAFSQPDGKLPTLSHSTGNALYDCSCGCRPALSEARLQNRGLIGILVPTGGSQVHMNQVMEHCRYLHPEEMWCLMGGMPGLDFGPHLRLAMGGIGQAVSPIAGLWIFAQIRRHLDSFLDCTDRLCPHQVLSAYVHEVKQRCLAKWPPPIPLLCLTPLLRLTLKCLSLTWFVLLMVTSSKPIQTIRCPTGTTCAQLVAAEAKLGTLDFDFEVTVNGDPIDLNKSLDEKVLVTLVPSGWDVRSQYVEAVACCLDEDCTAEGDRLGAVVAPGAEVTSIGQLLDLRRIVMPQAQRLEILSRQGPTWGDDELLYWLEHCATSADELQNVVVWDPLLISGLVLVDNPGTWAQLTAVLAKVVTVISAVVIDQHWVPLVWRLDEVGCKLFTGSIKESHGSVMQTLAQIPGLGRNGQLGVWTSLDFGFQVTSHCGAAVIAFVRHLLLETPMPRSQDAVNSLASALRLDFASGLLQQCMVPRLAGLGQVDLEALCALLVQQGVAGDEVKLRAQTLLCALGDGPVAKALTAVNPWRELKWLANQQRPPFLIVKPSELNEKVKQRQGKGSVGQKSHKHAKGKGKGSKPGVVSSLDPTRLRLELGLLQSTDGTPLAQVSLPQVASHVSGVVLTTLALAGPYLRAASIVSTGALAFFLVDTVLPLTSGLRSTVVTLPLICAENSEPLLVEGLLVQLGATPVCRPDSTVGCQVQSIPTCVVKFMVFRDMIVGDWNQVVAHPLQYIIQKVCPLQVCSDEECPGCEAWHRTDQFPVDSPILEVWGRQWMKQTFAFCSPEEAEVYAVHLRLPETLQISVQEFSGTQGVFAEPKTVCGRKPSTVFQVIWTPRTSLSQLVMQRQTLPEVCGVARLGAKLGLRCRVEHAAALSAKIRPEQVFLPAGDRMTFLVGPMPYGTLRSSLTKTLGDFGWTVRPLQPVSTGTQVQGLMFRVQAIAEPPKKVLRMSHGDVVVTRETEVAQVAPALPSVVASHNTVSKASSDQMVDELQIHDPWAKPGPRTQKLAPQTVHLHNPLEDMEQRVVSAVLAQLPRASMDVDSEGTHDPRVDHLEKEMHELKQHAQCLQESMSQHAADHNKQLHEVRDQMQQQGAHFEAAIASHASQLHAFQESFQEQFRQQSVNQQSMLDSMFHKQMSQFELCAAAFLHLARWLDLDLCLGFWERIRCSLSLKESVYGTGSHTGVMLLSRFPARALPQQFAEHTYSTARLQVAGMVVGDTWITVGMMYGVTANAQHKQARYTTEVLLAELVERVGYQSTGPRIIGGDFNFAATELDQTQRLLDLGFREVQTLAALWWGRSVVPTSRGRKCIDQLWISPELQALLTDVQVHHDMWSDHAAVVASFRSPGGGVFDYWRVPQQYPWPSDWTCSVDFDVEGDLTAEYAKFWNQVETQAQLWNSHHGLVCKRSQLGRGQTLETVPRKPYQVDTLIDRLEVAIEEVRVEESALVLVRAVRLLPDLPVVVQGRVMQVIHHEADQIWVEDVSGVVAGQLLIQEKATTSEAAIIARFHDVWEPRWNKAHHVSPGQWDQICGFAERVMKPLEWQSQPWTLQRFVTAVSRKKKTSGRGPDGVSQPDLAALPATAAAACVSMFEAVEGGKRWPEQLAAGYVNSLAKHLQAQHVDEFRPVTVYSLLYRIWSTERAREALRTVAAVIPDSVQGGVPGRQAKAIWYDVAQTLEFAFLDGCAVHGVLLDISKAFNAIPRYPLWFALRLMDFPVGVMRAWCCFVSAQTRRFKVRQAVGKAVGSNCGLPEGCGLSVFGMIIVDWLLDLWLAQLNKGINLKAFIDDWGLRFHSVLDFPLLWSKVQDFVTAMDLSLDLKKSRLWSTDGAARADLRDFDVTLAHFARNLGAHQNFTRHCWNSVLQERLRTMPQVWTLLRASLSPYHLKLKALPILGWPRALHGIAVVHLGQAHYRVLRSGAMRGLRAERKGANPVLHLASGQFLADPEAWAICQTFRDARELGGYERMEQILGLFTDSADMLPKNGPTAVLLSRIRRLGWVVGGGGLIQDSLGTFSLFDAAWDEIGVRMRLAWSHVLSVEAAHRPTFGGLDSVDVDVICSKRQGQVPTWRAALDLPECFSVHGWAVVLEEWRVFVGLLLQDSGFSRMSPVGLPKLATSQWCDLFLDGTCAHPKEPMLRFAAWAVTLASGGPGVLDNQLTLAGHVTGLCQSAFRAELMAVYEALRWASQRCLRVRLWSDCLGVVQGVRRLLSGGVVKPNKAHSDLWRAIASILHEGVIEVQIIKVVSHCSIRSATNCEEEWAYWHNQLTDQAAVAVNTRRPDEFWVAWDALSIALTERRKLHMAVLQMLLKQSRFAHRAQQKETKSVVPAIKLVSGLQLFLDFTWSTGWHPLNEWYTLKSLGSRQVEISTNSLEPCYKIMG</sequence>
<dbReference type="GO" id="GO:0008168">
    <property type="term" value="F:methyltransferase activity"/>
    <property type="evidence" value="ECO:0007669"/>
    <property type="project" value="UniProtKB-KW"/>
</dbReference>
<dbReference type="SUPFAM" id="SSF53098">
    <property type="entry name" value="Ribonuclease H-like"/>
    <property type="match status" value="1"/>
</dbReference>
<evidence type="ECO:0000313" key="6">
    <source>
        <dbReference type="EMBL" id="CAL1160201.1"/>
    </source>
</evidence>
<dbReference type="Gene3D" id="3.40.50.150">
    <property type="entry name" value="Vaccinia Virus protein VP39"/>
    <property type="match status" value="1"/>
</dbReference>
<dbReference type="Pfam" id="PF03372">
    <property type="entry name" value="Exo_endo_phos"/>
    <property type="match status" value="1"/>
</dbReference>
<protein>
    <submittedName>
        <fullName evidence="7">LINE-1 retrotransposable element ORF2 protein</fullName>
    </submittedName>
</protein>
<evidence type="ECO:0000313" key="7">
    <source>
        <dbReference type="EMBL" id="CAL4794138.1"/>
    </source>
</evidence>
<reference evidence="6" key="2">
    <citation type="submission" date="2024-04" db="EMBL/GenBank/DDBJ databases">
        <authorList>
            <person name="Chen Y."/>
            <person name="Shah S."/>
            <person name="Dougan E. K."/>
            <person name="Thang M."/>
            <person name="Chan C."/>
        </authorList>
    </citation>
    <scope>NUCLEOTIDE SEQUENCE [LARGE SCALE GENOMIC DNA]</scope>
</reference>
<dbReference type="OrthoDB" id="423732at2759"/>
<evidence type="ECO:0000259" key="4">
    <source>
        <dbReference type="PROSITE" id="PS50879"/>
    </source>
</evidence>
<dbReference type="InterPro" id="IPR000477">
    <property type="entry name" value="RT_dom"/>
</dbReference>
<dbReference type="CDD" id="cd06222">
    <property type="entry name" value="RNase_H_like"/>
    <property type="match status" value="1"/>
</dbReference>
<evidence type="ECO:0000256" key="1">
    <source>
        <dbReference type="ARBA" id="ARBA00022603"/>
    </source>
</evidence>
<organism evidence="5">
    <name type="scientific">Cladocopium goreaui</name>
    <dbReference type="NCBI Taxonomy" id="2562237"/>
    <lineage>
        <taxon>Eukaryota</taxon>
        <taxon>Sar</taxon>
        <taxon>Alveolata</taxon>
        <taxon>Dinophyceae</taxon>
        <taxon>Suessiales</taxon>
        <taxon>Symbiodiniaceae</taxon>
        <taxon>Cladocopium</taxon>
    </lineage>
</organism>
<dbReference type="InterPro" id="IPR012337">
    <property type="entry name" value="RNaseH-like_sf"/>
</dbReference>
<dbReference type="EMBL" id="CAMXCT030003900">
    <property type="protein sequence ID" value="CAL4794138.1"/>
    <property type="molecule type" value="Genomic_DNA"/>
</dbReference>
<evidence type="ECO:0000313" key="8">
    <source>
        <dbReference type="Proteomes" id="UP001152797"/>
    </source>
</evidence>
<dbReference type="Proteomes" id="UP001152797">
    <property type="component" value="Unassembled WGS sequence"/>
</dbReference>
<dbReference type="Gene3D" id="3.60.10.10">
    <property type="entry name" value="Endonuclease/exonuclease/phosphatase"/>
    <property type="match status" value="1"/>
</dbReference>
<dbReference type="GO" id="GO:0032259">
    <property type="term" value="P:methylation"/>
    <property type="evidence" value="ECO:0007669"/>
    <property type="project" value="UniProtKB-KW"/>
</dbReference>
<dbReference type="EMBL" id="CAMXCT020003900">
    <property type="protein sequence ID" value="CAL1160201.1"/>
    <property type="molecule type" value="Genomic_DNA"/>
</dbReference>
<evidence type="ECO:0000256" key="3">
    <source>
        <dbReference type="SAM" id="MobiDB-lite"/>
    </source>
</evidence>